<evidence type="ECO:0000256" key="1">
    <source>
        <dbReference type="SAM" id="Coils"/>
    </source>
</evidence>
<dbReference type="InterPro" id="IPR025392">
    <property type="entry name" value="DUF4124"/>
</dbReference>
<evidence type="ECO:0000313" key="5">
    <source>
        <dbReference type="Proteomes" id="UP000839052"/>
    </source>
</evidence>
<evidence type="ECO:0000313" key="4">
    <source>
        <dbReference type="EMBL" id="CAG9931489.1"/>
    </source>
</evidence>
<gene>
    <name evidence="4" type="ORF">NTG6680_0236</name>
</gene>
<accession>A0ABM8YVL5</accession>
<dbReference type="Pfam" id="PF13511">
    <property type="entry name" value="DUF4124"/>
    <property type="match status" value="1"/>
</dbReference>
<feature type="coiled-coil region" evidence="1">
    <location>
        <begin position="85"/>
        <end position="154"/>
    </location>
</feature>
<feature type="region of interest" description="Disordered" evidence="2">
    <location>
        <begin position="55"/>
        <end position="76"/>
    </location>
</feature>
<dbReference type="Proteomes" id="UP000839052">
    <property type="component" value="Chromosome"/>
</dbReference>
<keyword evidence="1" id="KW-0175">Coiled coil</keyword>
<evidence type="ECO:0000259" key="3">
    <source>
        <dbReference type="Pfam" id="PF13511"/>
    </source>
</evidence>
<organism evidence="4 5">
    <name type="scientific">Candidatus Nitrotoga arctica</name>
    <dbReference type="NCBI Taxonomy" id="453162"/>
    <lineage>
        <taxon>Bacteria</taxon>
        <taxon>Pseudomonadati</taxon>
        <taxon>Pseudomonadota</taxon>
        <taxon>Betaproteobacteria</taxon>
        <taxon>Nitrosomonadales</taxon>
        <taxon>Gallionellaceae</taxon>
        <taxon>Candidatus Nitrotoga</taxon>
    </lineage>
</organism>
<sequence length="159" mass="18132">MMKSHYLLVFLCTGYIGWAQAEIYKKVDADGHVTYSSTPTKGSKKLDLGPLTIVPSPARARNNATPPDFLKVDSDTQKNRDNLRHKILEEELSTEQKLIEEARQNLINGKENSEILKDKDGRNYRNDAKYEENIKGLQGQVILHEKNVEALKTELHKLK</sequence>
<proteinExistence type="predicted"/>
<evidence type="ECO:0000256" key="2">
    <source>
        <dbReference type="SAM" id="MobiDB-lite"/>
    </source>
</evidence>
<dbReference type="EMBL" id="OU912926">
    <property type="protein sequence ID" value="CAG9931489.1"/>
    <property type="molecule type" value="Genomic_DNA"/>
</dbReference>
<feature type="domain" description="DUF4124" evidence="3">
    <location>
        <begin position="11"/>
        <end position="60"/>
    </location>
</feature>
<keyword evidence="5" id="KW-1185">Reference proteome</keyword>
<protein>
    <recommendedName>
        <fullName evidence="3">DUF4124 domain-containing protein</fullName>
    </recommendedName>
</protein>
<dbReference type="RefSeq" id="WP_239795588.1">
    <property type="nucleotide sequence ID" value="NZ_OU912926.1"/>
</dbReference>
<reference evidence="4 5" key="1">
    <citation type="submission" date="2021-10" db="EMBL/GenBank/DDBJ databases">
        <authorList>
            <person name="Koch H."/>
        </authorList>
    </citation>
    <scope>NUCLEOTIDE SEQUENCE [LARGE SCALE GENOMIC DNA]</scope>
    <source>
        <strain evidence="4">6680</strain>
    </source>
</reference>
<name>A0ABM8YVL5_9PROT</name>